<evidence type="ECO:0008006" key="4">
    <source>
        <dbReference type="Google" id="ProtNLM"/>
    </source>
</evidence>
<keyword evidence="3" id="KW-1185">Reference proteome</keyword>
<name>A0A1H9PPY8_9RHOB</name>
<dbReference type="EMBL" id="FOGU01000001">
    <property type="protein sequence ID" value="SER50274.1"/>
    <property type="molecule type" value="Genomic_DNA"/>
</dbReference>
<dbReference type="OrthoDB" id="7828060at2"/>
<accession>A0A1H9PPY8</accession>
<dbReference type="STRING" id="641238.SAMN04490244_101283"/>
<evidence type="ECO:0000313" key="3">
    <source>
        <dbReference type="Proteomes" id="UP000198885"/>
    </source>
</evidence>
<dbReference type="RefSeq" id="WP_092687241.1">
    <property type="nucleotide sequence ID" value="NZ_FOGU01000001.1"/>
</dbReference>
<dbReference type="Proteomes" id="UP000198885">
    <property type="component" value="Unassembled WGS sequence"/>
</dbReference>
<evidence type="ECO:0000313" key="2">
    <source>
        <dbReference type="EMBL" id="SER50274.1"/>
    </source>
</evidence>
<protein>
    <recommendedName>
        <fullName evidence="4">DUF1376 domain-containing protein</fullName>
    </recommendedName>
</protein>
<gene>
    <name evidence="2" type="ORF">SAMN04490244_101283</name>
</gene>
<feature type="region of interest" description="Disordered" evidence="1">
    <location>
        <begin position="1"/>
        <end position="26"/>
    </location>
</feature>
<dbReference type="AlphaFoldDB" id="A0A1H9PPY8"/>
<proteinExistence type="predicted"/>
<organism evidence="2 3">
    <name type="scientific">Tranquillimonas rosea</name>
    <dbReference type="NCBI Taxonomy" id="641238"/>
    <lineage>
        <taxon>Bacteria</taxon>
        <taxon>Pseudomonadati</taxon>
        <taxon>Pseudomonadota</taxon>
        <taxon>Alphaproteobacteria</taxon>
        <taxon>Rhodobacterales</taxon>
        <taxon>Roseobacteraceae</taxon>
        <taxon>Tranquillimonas</taxon>
    </lineage>
</organism>
<sequence>MMQATQAPERRSQIRPIDTDGLDDYPAELSDPKLTTDHFTAFWHDRWLNSELFLTAPLDVQAAALNLFFVARKQTPVGSLPDNDMMLAKLLRIELAAWSELRSRSISPLHNWRPYHHEGRIVLGHPVVIEVALDALHRREKREAAQSEKAVAERRRRLSASLAEMNCSDAVCKDGALIAWLDEWLCENHHGQRRMPGLKLSIENGLNAAAREGRLNSARK</sequence>
<reference evidence="2 3" key="1">
    <citation type="submission" date="2016-10" db="EMBL/GenBank/DDBJ databases">
        <authorList>
            <person name="de Groot N.N."/>
        </authorList>
    </citation>
    <scope>NUCLEOTIDE SEQUENCE [LARGE SCALE GENOMIC DNA]</scope>
    <source>
        <strain evidence="2 3">DSM 23042</strain>
    </source>
</reference>
<evidence type="ECO:0000256" key="1">
    <source>
        <dbReference type="SAM" id="MobiDB-lite"/>
    </source>
</evidence>